<feature type="compositionally biased region" description="Polar residues" evidence="1">
    <location>
        <begin position="78"/>
        <end position="98"/>
    </location>
</feature>
<name>A0A0G4NI44_VERLO</name>
<proteinExistence type="predicted"/>
<feature type="region of interest" description="Disordered" evidence="1">
    <location>
        <begin position="76"/>
        <end position="102"/>
    </location>
</feature>
<evidence type="ECO:0000313" key="3">
    <source>
        <dbReference type="Proteomes" id="UP000045706"/>
    </source>
</evidence>
<sequence>MQRTASKVGGKLAVKGANAKAGADKAGEAVASGAVPQATMDPWANTVDPSTLFQKFGSFDFGMNGAMTNMNVYRALTPNDTPESSKDSGPSEPNSEISENAGLDIDINWQSMDADLLMDIDKINMDGLETLQDGGMQFDASMFGESISIEQYPDWDDVHVDFDKPVQLDASLYGMDV</sequence>
<organism evidence="2 3">
    <name type="scientific">Verticillium longisporum</name>
    <name type="common">Verticillium dahliae var. longisporum</name>
    <dbReference type="NCBI Taxonomy" id="100787"/>
    <lineage>
        <taxon>Eukaryota</taxon>
        <taxon>Fungi</taxon>
        <taxon>Dikarya</taxon>
        <taxon>Ascomycota</taxon>
        <taxon>Pezizomycotina</taxon>
        <taxon>Sordariomycetes</taxon>
        <taxon>Hypocreomycetidae</taxon>
        <taxon>Glomerellales</taxon>
        <taxon>Plectosphaerellaceae</taxon>
        <taxon>Verticillium</taxon>
    </lineage>
</organism>
<dbReference type="Proteomes" id="UP000045706">
    <property type="component" value="Unassembled WGS sequence"/>
</dbReference>
<dbReference type="EMBL" id="CVQI01035273">
    <property type="protein sequence ID" value="CRK46109.1"/>
    <property type="molecule type" value="Genomic_DNA"/>
</dbReference>
<protein>
    <submittedName>
        <fullName evidence="2">Uncharacterized protein</fullName>
    </submittedName>
</protein>
<reference evidence="3" key="1">
    <citation type="submission" date="2015-05" db="EMBL/GenBank/DDBJ databases">
        <authorList>
            <person name="Fogelqvist Johan"/>
        </authorList>
    </citation>
    <scope>NUCLEOTIDE SEQUENCE [LARGE SCALE GENOMIC DNA]</scope>
</reference>
<gene>
    <name evidence="2" type="ORF">BN1723_006888</name>
</gene>
<evidence type="ECO:0000313" key="2">
    <source>
        <dbReference type="EMBL" id="CRK46109.1"/>
    </source>
</evidence>
<evidence type="ECO:0000256" key="1">
    <source>
        <dbReference type="SAM" id="MobiDB-lite"/>
    </source>
</evidence>
<dbReference type="AlphaFoldDB" id="A0A0G4NI44"/>
<accession>A0A0G4NI44</accession>